<dbReference type="HOGENOM" id="CLU_031960_0_1_10"/>
<evidence type="ECO:0000256" key="2">
    <source>
        <dbReference type="ARBA" id="ARBA00009009"/>
    </source>
</evidence>
<feature type="domain" description="Beta-lactamase class A catalytic" evidence="5">
    <location>
        <begin position="203"/>
        <end position="334"/>
    </location>
</feature>
<dbReference type="AlphaFoldDB" id="I4APP3"/>
<dbReference type="Proteomes" id="UP000006054">
    <property type="component" value="Chromosome"/>
</dbReference>
<evidence type="ECO:0000256" key="1">
    <source>
        <dbReference type="ARBA" id="ARBA00001526"/>
    </source>
</evidence>
<comment type="catalytic activity">
    <reaction evidence="1">
        <text>a beta-lactam + H2O = a substituted beta-amino acid</text>
        <dbReference type="Rhea" id="RHEA:20401"/>
        <dbReference type="ChEBI" id="CHEBI:15377"/>
        <dbReference type="ChEBI" id="CHEBI:35627"/>
        <dbReference type="ChEBI" id="CHEBI:140347"/>
        <dbReference type="EC" id="3.5.2.6"/>
    </reaction>
</comment>
<feature type="signal peptide" evidence="4">
    <location>
        <begin position="1"/>
        <end position="23"/>
    </location>
</feature>
<reference evidence="7" key="1">
    <citation type="submission" date="2012-06" db="EMBL/GenBank/DDBJ databases">
        <title>The complete genome of Flexibacter litoralis DSM 6794.</title>
        <authorList>
            <person name="Lucas S."/>
            <person name="Copeland A."/>
            <person name="Lapidus A."/>
            <person name="Glavina del Rio T."/>
            <person name="Dalin E."/>
            <person name="Tice H."/>
            <person name="Bruce D."/>
            <person name="Goodwin L."/>
            <person name="Pitluck S."/>
            <person name="Peters L."/>
            <person name="Ovchinnikova G."/>
            <person name="Lu M."/>
            <person name="Kyrpides N."/>
            <person name="Mavromatis K."/>
            <person name="Ivanova N."/>
            <person name="Brettin T."/>
            <person name="Detter J.C."/>
            <person name="Han C."/>
            <person name="Larimer F."/>
            <person name="Land M."/>
            <person name="Hauser L."/>
            <person name="Markowitz V."/>
            <person name="Cheng J.-F."/>
            <person name="Hugenholtz P."/>
            <person name="Woyke T."/>
            <person name="Wu D."/>
            <person name="Spring S."/>
            <person name="Lang E."/>
            <person name="Kopitz M."/>
            <person name="Brambilla E."/>
            <person name="Klenk H.-P."/>
            <person name="Eisen J.A."/>
        </authorList>
    </citation>
    <scope>NUCLEOTIDE SEQUENCE [LARGE SCALE GENOMIC DNA]</scope>
    <source>
        <strain evidence="7">ATCC 23117 / DSM 6794 / NBRC 15988 / NCIMB 1366 / Sio-4</strain>
    </source>
</reference>
<dbReference type="eggNOG" id="COG2367">
    <property type="taxonomic scope" value="Bacteria"/>
</dbReference>
<dbReference type="GO" id="GO:0046677">
    <property type="term" value="P:response to antibiotic"/>
    <property type="evidence" value="ECO:0007669"/>
    <property type="project" value="InterPro"/>
</dbReference>
<feature type="domain" description="Beta-lactamase class A catalytic" evidence="5">
    <location>
        <begin position="87"/>
        <end position="184"/>
    </location>
</feature>
<keyword evidence="4" id="KW-0732">Signal</keyword>
<dbReference type="PANTHER" id="PTHR35333">
    <property type="entry name" value="BETA-LACTAMASE"/>
    <property type="match status" value="1"/>
</dbReference>
<comment type="similarity">
    <text evidence="2">Belongs to the class-A beta-lactamase family.</text>
</comment>
<dbReference type="GO" id="GO:0008800">
    <property type="term" value="F:beta-lactamase activity"/>
    <property type="evidence" value="ECO:0007669"/>
    <property type="project" value="UniProtKB-EC"/>
</dbReference>
<dbReference type="InterPro" id="IPR045155">
    <property type="entry name" value="Beta-lactam_cat"/>
</dbReference>
<evidence type="ECO:0000256" key="4">
    <source>
        <dbReference type="SAM" id="SignalP"/>
    </source>
</evidence>
<organism evidence="6 7">
    <name type="scientific">Bernardetia litoralis (strain ATCC 23117 / DSM 6794 / NBRC 15988 / NCIMB 1366 / Fx l1 / Sio-4)</name>
    <name type="common">Flexibacter litoralis</name>
    <dbReference type="NCBI Taxonomy" id="880071"/>
    <lineage>
        <taxon>Bacteria</taxon>
        <taxon>Pseudomonadati</taxon>
        <taxon>Bacteroidota</taxon>
        <taxon>Cytophagia</taxon>
        <taxon>Cytophagales</taxon>
        <taxon>Bernardetiaceae</taxon>
        <taxon>Bernardetia</taxon>
    </lineage>
</organism>
<sequence length="361" mass="41603" precursor="true">MKNYFRLLFCVCFICLLSFESCFGQHIYENSIKRFKYSSLDSIFTALVKNKKITIGVAIIDFEDNQRWSKNYSNDKFTDSLGTKNGIKFPTLSVYKFHLALTILKEVDKGKFDLNDELFITKEDLLEETYSPLRNDLKKEYKENYEEKVKNGVFIKLSKLLSYSVSKSDNNACDILFRLLGGKNYKINEDISIEIRKKHNQKGVEKTNKFIKKLGLKHTIIAASEEKMHESFDNQYLNTTTPLDAVSLLKHFYQGKILKKETQDFLWKLLVETRTGSNKIKAGLPQNDKIILGHKTGSSFRKEAEKGQEFGLKAAENDIGIVITEKNTYAVAIFIKNSTESNEVNNTLIAELSKMIFEYLD</sequence>
<dbReference type="KEGG" id="fli:Fleli_3611"/>
<evidence type="ECO:0000259" key="5">
    <source>
        <dbReference type="Pfam" id="PF13354"/>
    </source>
</evidence>
<dbReference type="InterPro" id="IPR012338">
    <property type="entry name" value="Beta-lactam/transpept-like"/>
</dbReference>
<dbReference type="InterPro" id="IPR000871">
    <property type="entry name" value="Beta-lactam_class-A"/>
</dbReference>
<dbReference type="Gene3D" id="3.40.710.10">
    <property type="entry name" value="DD-peptidase/beta-lactamase superfamily"/>
    <property type="match status" value="1"/>
</dbReference>
<keyword evidence="7" id="KW-1185">Reference proteome</keyword>
<proteinExistence type="inferred from homology"/>
<dbReference type="GO" id="GO:0030655">
    <property type="term" value="P:beta-lactam antibiotic catabolic process"/>
    <property type="evidence" value="ECO:0007669"/>
    <property type="project" value="InterPro"/>
</dbReference>
<evidence type="ECO:0000256" key="3">
    <source>
        <dbReference type="ARBA" id="ARBA00012865"/>
    </source>
</evidence>
<name>I4APP3_BERLS</name>
<protein>
    <recommendedName>
        <fullName evidence="3">beta-lactamase</fullName>
        <ecNumber evidence="3">3.5.2.6</ecNumber>
    </recommendedName>
</protein>
<dbReference type="PATRIC" id="fig|880071.3.peg.3616"/>
<dbReference type="RefSeq" id="WP_014799352.1">
    <property type="nucleotide sequence ID" value="NC_018018.1"/>
</dbReference>
<dbReference type="STRING" id="880071.Fleli_3611"/>
<evidence type="ECO:0000313" key="7">
    <source>
        <dbReference type="Proteomes" id="UP000006054"/>
    </source>
</evidence>
<dbReference type="OrthoDB" id="9772863at2"/>
<gene>
    <name evidence="6" type="ordered locus">Fleli_3611</name>
</gene>
<dbReference type="EC" id="3.5.2.6" evidence="3"/>
<feature type="chain" id="PRO_5003686430" description="beta-lactamase" evidence="4">
    <location>
        <begin position="24"/>
        <end position="361"/>
    </location>
</feature>
<evidence type="ECO:0000313" key="6">
    <source>
        <dbReference type="EMBL" id="AFM05928.1"/>
    </source>
</evidence>
<dbReference type="SUPFAM" id="SSF56601">
    <property type="entry name" value="beta-lactamase/transpeptidase-like"/>
    <property type="match status" value="1"/>
</dbReference>
<dbReference type="PANTHER" id="PTHR35333:SF3">
    <property type="entry name" value="BETA-LACTAMASE-TYPE TRANSPEPTIDASE FOLD CONTAINING PROTEIN"/>
    <property type="match status" value="1"/>
</dbReference>
<dbReference type="EMBL" id="CP003345">
    <property type="protein sequence ID" value="AFM05928.1"/>
    <property type="molecule type" value="Genomic_DNA"/>
</dbReference>
<accession>I4APP3</accession>
<dbReference type="Pfam" id="PF13354">
    <property type="entry name" value="Beta-lactamase2"/>
    <property type="match status" value="2"/>
</dbReference>